<evidence type="ECO:0008006" key="5">
    <source>
        <dbReference type="Google" id="ProtNLM"/>
    </source>
</evidence>
<sequence>MPCSRLASSIALLALISGCAARPQSALPVALDVPRPPAPRSSESKGAEDAAPGGALLVWGRTGDGPPRTWHLTDEGAVIREEPGIVVATGRGEWRWEVSEVKVETSACEFGPGETREPGEGTAHRAELVLRGTGARQQVIAPSDADGSNVIQHEAEAIGSVGPYLFIEERTYSDACGAHGFVGVGFMVWDADKGAIVDLLAEVSSVPALQGEAEALLDEDEDDPEAARQEENAPELVQIAPAYDARGALRVTAKLARSACYACGDGAWSSYTRSAVVPAKKAPERLAAWASPPSGMQSFLAEHPDLIVGGWSRAGRAE</sequence>
<evidence type="ECO:0000313" key="4">
    <source>
        <dbReference type="Proteomes" id="UP001217485"/>
    </source>
</evidence>
<feature type="signal peptide" evidence="2">
    <location>
        <begin position="1"/>
        <end position="26"/>
    </location>
</feature>
<keyword evidence="4" id="KW-1185">Reference proteome</keyword>
<keyword evidence="2" id="KW-0732">Signal</keyword>
<dbReference type="RefSeq" id="WP_272102257.1">
    <property type="nucleotide sequence ID" value="NZ_JAQNDK010000005.1"/>
</dbReference>
<organism evidence="3 4">
    <name type="scientific">Sorangium atrum</name>
    <dbReference type="NCBI Taxonomy" id="2995308"/>
    <lineage>
        <taxon>Bacteria</taxon>
        <taxon>Pseudomonadati</taxon>
        <taxon>Myxococcota</taxon>
        <taxon>Polyangia</taxon>
        <taxon>Polyangiales</taxon>
        <taxon>Polyangiaceae</taxon>
        <taxon>Sorangium</taxon>
    </lineage>
</organism>
<protein>
    <recommendedName>
        <fullName evidence="5">Secreted protein</fullName>
    </recommendedName>
</protein>
<evidence type="ECO:0000313" key="3">
    <source>
        <dbReference type="EMBL" id="MDC0684130.1"/>
    </source>
</evidence>
<accession>A0ABT5CE89</accession>
<evidence type="ECO:0000256" key="1">
    <source>
        <dbReference type="SAM" id="MobiDB-lite"/>
    </source>
</evidence>
<reference evidence="3 4" key="1">
    <citation type="submission" date="2023-01" db="EMBL/GenBank/DDBJ databases">
        <title>Minimal conservation of predation-associated metabolite biosynthetic gene clusters underscores biosynthetic potential of Myxococcota including descriptions for ten novel species: Archangium lansinium sp. nov., Myxococcus landrumus sp. nov., Nannocystis bai.</title>
        <authorList>
            <person name="Ahearne A."/>
            <person name="Stevens C."/>
            <person name="Dowd S."/>
        </authorList>
    </citation>
    <scope>NUCLEOTIDE SEQUENCE [LARGE SCALE GENOMIC DNA]</scope>
    <source>
        <strain evidence="3 4">WIWO2</strain>
    </source>
</reference>
<proteinExistence type="predicted"/>
<feature type="chain" id="PRO_5045643275" description="Secreted protein" evidence="2">
    <location>
        <begin position="27"/>
        <end position="318"/>
    </location>
</feature>
<feature type="region of interest" description="Disordered" evidence="1">
    <location>
        <begin position="31"/>
        <end position="51"/>
    </location>
</feature>
<evidence type="ECO:0000256" key="2">
    <source>
        <dbReference type="SAM" id="SignalP"/>
    </source>
</evidence>
<gene>
    <name evidence="3" type="ORF">POL72_40785</name>
</gene>
<dbReference type="PROSITE" id="PS51257">
    <property type="entry name" value="PROKAR_LIPOPROTEIN"/>
    <property type="match status" value="1"/>
</dbReference>
<name>A0ABT5CE89_9BACT</name>
<comment type="caution">
    <text evidence="3">The sequence shown here is derived from an EMBL/GenBank/DDBJ whole genome shotgun (WGS) entry which is preliminary data.</text>
</comment>
<dbReference type="EMBL" id="JAQNDK010000005">
    <property type="protein sequence ID" value="MDC0684130.1"/>
    <property type="molecule type" value="Genomic_DNA"/>
</dbReference>
<dbReference type="Proteomes" id="UP001217485">
    <property type="component" value="Unassembled WGS sequence"/>
</dbReference>